<dbReference type="AlphaFoldDB" id="A0A553MM32"/>
<keyword evidence="2" id="KW-1185">Reference proteome</keyword>
<accession>A0A553MM32</accession>
<proteinExistence type="predicted"/>
<dbReference type="Proteomes" id="UP000316079">
    <property type="component" value="Unassembled WGS sequence"/>
</dbReference>
<dbReference type="PANTHER" id="PTHR15974:SF0">
    <property type="entry name" value="CYTOKINE-LIKE PROTEIN 1"/>
    <property type="match status" value="1"/>
</dbReference>
<evidence type="ECO:0000313" key="2">
    <source>
        <dbReference type="Proteomes" id="UP000316079"/>
    </source>
</evidence>
<protein>
    <submittedName>
        <fullName evidence="1">Uncharacterized protein</fullName>
    </submittedName>
</protein>
<name>A0A553MM32_9TELE</name>
<organism evidence="1 2">
    <name type="scientific">Danionella cerebrum</name>
    <dbReference type="NCBI Taxonomy" id="2873325"/>
    <lineage>
        <taxon>Eukaryota</taxon>
        <taxon>Metazoa</taxon>
        <taxon>Chordata</taxon>
        <taxon>Craniata</taxon>
        <taxon>Vertebrata</taxon>
        <taxon>Euteleostomi</taxon>
        <taxon>Actinopterygii</taxon>
        <taxon>Neopterygii</taxon>
        <taxon>Teleostei</taxon>
        <taxon>Ostariophysi</taxon>
        <taxon>Cypriniformes</taxon>
        <taxon>Danionidae</taxon>
        <taxon>Danioninae</taxon>
        <taxon>Danionella</taxon>
    </lineage>
</organism>
<dbReference type="PANTHER" id="PTHR15974">
    <property type="entry name" value="CYTOKINE-LIKE PROTEIN 1"/>
    <property type="match status" value="1"/>
</dbReference>
<dbReference type="OrthoDB" id="9899179at2759"/>
<dbReference type="EMBL" id="SRMA01027353">
    <property type="protein sequence ID" value="TRY54246.1"/>
    <property type="molecule type" value="Genomic_DNA"/>
</dbReference>
<dbReference type="InterPro" id="IPR029253">
    <property type="entry name" value="CYTL1"/>
</dbReference>
<evidence type="ECO:0000313" key="1">
    <source>
        <dbReference type="EMBL" id="TRY54246.1"/>
    </source>
</evidence>
<comment type="caution">
    <text evidence="1">The sequence shown here is derived from an EMBL/GenBank/DDBJ whole genome shotgun (WGS) entry which is preliminary data.</text>
</comment>
<sequence length="68" mass="7846">MDNLPDLGCKDRPRIRLLKLRVQTLHSIISRVCYQDLVFSSDDCEALDTGVSSPRYAEDRLQHLVEED</sequence>
<dbReference type="Pfam" id="PF15153">
    <property type="entry name" value="CYTL1"/>
    <property type="match status" value="1"/>
</dbReference>
<dbReference type="GO" id="GO:0045944">
    <property type="term" value="P:positive regulation of transcription by RNA polymerase II"/>
    <property type="evidence" value="ECO:0007669"/>
    <property type="project" value="TreeGrafter"/>
</dbReference>
<reference evidence="1 2" key="1">
    <citation type="journal article" date="2019" name="Sci. Data">
        <title>Hybrid genome assembly and annotation of Danionella translucida.</title>
        <authorList>
            <person name="Kadobianskyi M."/>
            <person name="Schulze L."/>
            <person name="Schuelke M."/>
            <person name="Judkewitz B."/>
        </authorList>
    </citation>
    <scope>NUCLEOTIDE SEQUENCE [LARGE SCALE GENOMIC DNA]</scope>
    <source>
        <strain evidence="1 2">Bolton</strain>
    </source>
</reference>
<gene>
    <name evidence="1" type="ORF">DNTS_010109</name>
</gene>